<evidence type="ECO:0000313" key="2">
    <source>
        <dbReference type="EMBL" id="ADG31557.1"/>
    </source>
</evidence>
<dbReference type="HOGENOM" id="CLU_2182766_0_0_4"/>
<dbReference type="STRING" id="75379.Tint_2206"/>
<keyword evidence="1" id="KW-0732">Signal</keyword>
<gene>
    <name evidence="2" type="ordered locus">Tint_2206</name>
</gene>
<name>D5X3X0_THIK1</name>
<organism evidence="2">
    <name type="scientific">Thiomonas intermedia (strain K12)</name>
    <name type="common">Thiobacillus intermedius</name>
    <dbReference type="NCBI Taxonomy" id="75379"/>
    <lineage>
        <taxon>Bacteria</taxon>
        <taxon>Pseudomonadati</taxon>
        <taxon>Pseudomonadota</taxon>
        <taxon>Betaproteobacteria</taxon>
        <taxon>Burkholderiales</taxon>
        <taxon>Thiomonas</taxon>
    </lineage>
</organism>
<protein>
    <submittedName>
        <fullName evidence="2">Uncharacterized protein</fullName>
    </submittedName>
</protein>
<feature type="chain" id="PRO_5003079845" evidence="1">
    <location>
        <begin position="36"/>
        <end position="109"/>
    </location>
</feature>
<sequence length="109" mass="11757">MHGQVTRRSLQNRQPGRWRGYGLAVLMLAMQAAQGATPSAAYCWPDEGNLIVPPMQNVQPRFLCPLGLDGALISVTPADIAHKGARITATVPIDNGSQAGLFIESRPRH</sequence>
<reference evidence="2" key="1">
    <citation type="submission" date="2010-04" db="EMBL/GenBank/DDBJ databases">
        <title>Complete sequence of Thiomonas intermedia K12.</title>
        <authorList>
            <consortium name="US DOE Joint Genome Institute"/>
            <person name="Lucas S."/>
            <person name="Copeland A."/>
            <person name="Lapidus A."/>
            <person name="Cheng J.-F."/>
            <person name="Bruce D."/>
            <person name="Goodwin L."/>
            <person name="Pitluck S."/>
            <person name="Davenport K."/>
            <person name="Detter J.C."/>
            <person name="Han C."/>
            <person name="Tapia R."/>
            <person name="Land M."/>
            <person name="Hauser L."/>
            <person name="Kyrpides N."/>
            <person name="Ovchinnikova G."/>
            <person name="Kerfeld C.A."/>
            <person name="Cannon G.C."/>
            <person name="Heinhorst S."/>
            <person name="Woyke T."/>
        </authorList>
    </citation>
    <scope>NUCLEOTIDE SEQUENCE [LARGE SCALE GENOMIC DNA]</scope>
    <source>
        <strain evidence="2">K12</strain>
    </source>
</reference>
<dbReference type="KEGG" id="tin:Tint_2206"/>
<evidence type="ECO:0000256" key="1">
    <source>
        <dbReference type="SAM" id="SignalP"/>
    </source>
</evidence>
<dbReference type="EMBL" id="CP002021">
    <property type="protein sequence ID" value="ADG31557.1"/>
    <property type="molecule type" value="Genomic_DNA"/>
</dbReference>
<accession>D5X3X0</accession>
<proteinExistence type="predicted"/>
<feature type="signal peptide" evidence="1">
    <location>
        <begin position="1"/>
        <end position="35"/>
    </location>
</feature>
<dbReference type="AlphaFoldDB" id="D5X3X0"/>